<dbReference type="RefSeq" id="XP_024712593.1">
    <property type="nucleotide sequence ID" value="XM_024859291.1"/>
</dbReference>
<keyword evidence="13" id="KW-0131">Cell cycle</keyword>
<dbReference type="SMART" id="SM00360">
    <property type="entry name" value="RRM"/>
    <property type="match status" value="1"/>
</dbReference>
<evidence type="ECO:0000256" key="10">
    <source>
        <dbReference type="ARBA" id="ARBA00022884"/>
    </source>
</evidence>
<comment type="subunit">
    <text evidence="3">Associated with the spliceosome.</text>
</comment>
<comment type="function">
    <text evidence="14">Involved in the first step of pre-mRNA splicing. Required for cell growth and cell cycle control. Plays a role in the levels of the U1, U4, U5 and U6 snRNAs and the maintenance of the U4/U6 snRNA complex. May provide the link between the 'nineteen complex' NTC spliceosome protein complex and the spliceosome through the U6 snRNA. Associates predominantly with U6 snRNAs in assembled active spliceosomes. Binds directly to the internal stem-loop (ISL) domain of the U6 snRNA and to the pre-mRNA intron near the 5' splice site during the activation and catalytic phases of the spliceosome cycle.</text>
</comment>
<dbReference type="InterPro" id="IPR000571">
    <property type="entry name" value="Znf_CCCH"/>
</dbReference>
<proteinExistence type="inferred from homology"/>
<evidence type="ECO:0000256" key="7">
    <source>
        <dbReference type="ARBA" id="ARBA00022728"/>
    </source>
</evidence>
<evidence type="ECO:0000256" key="8">
    <source>
        <dbReference type="ARBA" id="ARBA00022771"/>
    </source>
</evidence>
<feature type="domain" description="RRM" evidence="18">
    <location>
        <begin position="127"/>
        <end position="201"/>
    </location>
</feature>
<accession>A0A2P7YKI7</accession>
<dbReference type="AlphaFoldDB" id="A0A2P7YKI7"/>
<dbReference type="InterPro" id="IPR036855">
    <property type="entry name" value="Znf_CCCH_sf"/>
</dbReference>
<feature type="compositionally biased region" description="Basic residues" evidence="17">
    <location>
        <begin position="233"/>
        <end position="244"/>
    </location>
</feature>
<dbReference type="VEuPathDB" id="FungiDB:C7M61_003961"/>
<evidence type="ECO:0000256" key="9">
    <source>
        <dbReference type="ARBA" id="ARBA00022833"/>
    </source>
</evidence>
<dbReference type="GO" id="GO:0008270">
    <property type="term" value="F:zinc ion binding"/>
    <property type="evidence" value="ECO:0007669"/>
    <property type="project" value="UniProtKB-KW"/>
</dbReference>
<evidence type="ECO:0000256" key="17">
    <source>
        <dbReference type="SAM" id="MobiDB-lite"/>
    </source>
</evidence>
<dbReference type="Proteomes" id="UP000241107">
    <property type="component" value="Unassembled WGS sequence"/>
</dbReference>
<dbReference type="GeneID" id="36567349"/>
<evidence type="ECO:0000256" key="12">
    <source>
        <dbReference type="ARBA" id="ARBA00023242"/>
    </source>
</evidence>
<dbReference type="PROSITE" id="PS50102">
    <property type="entry name" value="RRM"/>
    <property type="match status" value="1"/>
</dbReference>
<dbReference type="Pfam" id="PF00076">
    <property type="entry name" value="RRM_1"/>
    <property type="match status" value="1"/>
</dbReference>
<evidence type="ECO:0000256" key="3">
    <source>
        <dbReference type="ARBA" id="ARBA00011524"/>
    </source>
</evidence>
<feature type="compositionally biased region" description="Low complexity" evidence="17">
    <location>
        <begin position="271"/>
        <end position="285"/>
    </location>
</feature>
<evidence type="ECO:0000259" key="18">
    <source>
        <dbReference type="PROSITE" id="PS50102"/>
    </source>
</evidence>
<feature type="domain" description="C3H1-type" evidence="19">
    <location>
        <begin position="64"/>
        <end position="91"/>
    </location>
</feature>
<dbReference type="GO" id="GO:0071007">
    <property type="term" value="C:U2-type catalytic step 2 spliceosome"/>
    <property type="evidence" value="ECO:0007669"/>
    <property type="project" value="TreeGrafter"/>
</dbReference>
<evidence type="ECO:0000256" key="2">
    <source>
        <dbReference type="ARBA" id="ARBA00008024"/>
    </source>
</evidence>
<keyword evidence="21" id="KW-1185">Reference proteome</keyword>
<evidence type="ECO:0000256" key="16">
    <source>
        <dbReference type="PROSITE-ProRule" id="PRU00723"/>
    </source>
</evidence>
<dbReference type="SUPFAM" id="SSF90229">
    <property type="entry name" value="CCCH zinc finger"/>
    <property type="match status" value="1"/>
</dbReference>
<dbReference type="GO" id="GO:0017070">
    <property type="term" value="F:U6 snRNA binding"/>
    <property type="evidence" value="ECO:0007669"/>
    <property type="project" value="TreeGrafter"/>
</dbReference>
<evidence type="ECO:0000313" key="21">
    <source>
        <dbReference type="Proteomes" id="UP000241107"/>
    </source>
</evidence>
<evidence type="ECO:0000256" key="6">
    <source>
        <dbReference type="ARBA" id="ARBA00022723"/>
    </source>
</evidence>
<keyword evidence="12" id="KW-0539">Nucleus</keyword>
<feature type="region of interest" description="Disordered" evidence="17">
    <location>
        <begin position="194"/>
        <end position="350"/>
    </location>
</feature>
<keyword evidence="8 16" id="KW-0863">Zinc-finger</keyword>
<dbReference type="PANTHER" id="PTHR14089">
    <property type="entry name" value="PRE-MRNA-SPLICING FACTOR RBM22"/>
    <property type="match status" value="1"/>
</dbReference>
<feature type="zinc finger region" description="C3H1-type" evidence="16">
    <location>
        <begin position="64"/>
        <end position="91"/>
    </location>
</feature>
<dbReference type="GO" id="GO:0008380">
    <property type="term" value="P:RNA splicing"/>
    <property type="evidence" value="ECO:0007669"/>
    <property type="project" value="UniProtKB-KW"/>
</dbReference>
<dbReference type="PANTHER" id="PTHR14089:SF2">
    <property type="entry name" value="PRE-MRNA-SPLICING FACTOR CWC2"/>
    <property type="match status" value="1"/>
</dbReference>
<comment type="caution">
    <text evidence="20">The sequence shown here is derived from an EMBL/GenBank/DDBJ whole genome shotgun (WGS) entry which is preliminary data.</text>
</comment>
<evidence type="ECO:0000256" key="14">
    <source>
        <dbReference type="ARBA" id="ARBA00025224"/>
    </source>
</evidence>
<dbReference type="Gene3D" id="3.30.70.330">
    <property type="match status" value="1"/>
</dbReference>
<gene>
    <name evidence="20" type="ORF">C7M61_003961</name>
</gene>
<keyword evidence="7" id="KW-0747">Spliceosome</keyword>
<protein>
    <recommendedName>
        <fullName evidence="4">Pre-mRNA-splicing factor CWC2</fullName>
    </recommendedName>
</protein>
<feature type="compositionally biased region" description="Low complexity" evidence="17">
    <location>
        <begin position="304"/>
        <end position="322"/>
    </location>
</feature>
<evidence type="ECO:0000256" key="4">
    <source>
        <dbReference type="ARBA" id="ARBA00017295"/>
    </source>
</evidence>
<dbReference type="Pfam" id="PF16131">
    <property type="entry name" value="Torus"/>
    <property type="match status" value="1"/>
</dbReference>
<evidence type="ECO:0000256" key="13">
    <source>
        <dbReference type="ARBA" id="ARBA00023306"/>
    </source>
</evidence>
<dbReference type="GO" id="GO:0006397">
    <property type="term" value="P:mRNA processing"/>
    <property type="evidence" value="ECO:0007669"/>
    <property type="project" value="UniProtKB-KW"/>
</dbReference>
<feature type="compositionally biased region" description="Basic and acidic residues" evidence="17">
    <location>
        <begin position="222"/>
        <end position="232"/>
    </location>
</feature>
<feature type="region of interest" description="Disordered" evidence="17">
    <location>
        <begin position="1"/>
        <end position="22"/>
    </location>
</feature>
<dbReference type="InterPro" id="IPR039171">
    <property type="entry name" value="Cwc2/Slt11"/>
</dbReference>
<name>A0A2P7YKI7_9ASCO</name>
<dbReference type="InterPro" id="IPR012677">
    <property type="entry name" value="Nucleotide-bd_a/b_plait_sf"/>
</dbReference>
<dbReference type="EMBL" id="PYFQ01000011">
    <property type="protein sequence ID" value="PSK36488.1"/>
    <property type="molecule type" value="Genomic_DNA"/>
</dbReference>
<feature type="compositionally biased region" description="Polar residues" evidence="17">
    <location>
        <begin position="289"/>
        <end position="303"/>
    </location>
</feature>
<comment type="subcellular location">
    <subcellularLocation>
        <location evidence="1">Nucleus</location>
    </subcellularLocation>
</comment>
<dbReference type="PROSITE" id="PS50103">
    <property type="entry name" value="ZF_C3H1"/>
    <property type="match status" value="1"/>
</dbReference>
<sequence length="350" mass="38194">MNRPARVQVNPDDIPDDDKPPQTGHTFNIWYLQWAGGDRSSNVTQRLKTRVKILEDSGYTRAKDGKLPLCLFFARGCCYKGKSCQFLHRLPLPTDPAIPSQDCFGRDKTADYKDNMGGVGLFNKVNKTLYAAGLHVNDEIEETLANQFGEFGSIDKIRVLRSKACAFISFKYELEAQFAKEAMDGQTLDGNDTLTVRWANDDPNPNAQQLAKRSADDAALDTVKRLLAEEPKKRKTQPSPKKKPSKEEPVASEKEEIVEEEIVEEEPTNSRRLLGTARLAALGKLQKSGKPNSADSATNGGNDANTSNASPSNGASSNGAPSIKPDLDSPVQATSASQSHFGGYASSDED</sequence>
<dbReference type="GO" id="GO:0000974">
    <property type="term" value="C:Prp19 complex"/>
    <property type="evidence" value="ECO:0007669"/>
    <property type="project" value="TreeGrafter"/>
</dbReference>
<dbReference type="InterPro" id="IPR035979">
    <property type="entry name" value="RBD_domain_sf"/>
</dbReference>
<dbReference type="InterPro" id="IPR000504">
    <property type="entry name" value="RRM_dom"/>
</dbReference>
<keyword evidence="6 16" id="KW-0479">Metal-binding</keyword>
<evidence type="ECO:0000256" key="15">
    <source>
        <dbReference type="PROSITE-ProRule" id="PRU00176"/>
    </source>
</evidence>
<evidence type="ECO:0000256" key="11">
    <source>
        <dbReference type="ARBA" id="ARBA00023187"/>
    </source>
</evidence>
<dbReference type="STRING" id="418784.A0A2P7YKI7"/>
<feature type="compositionally biased region" description="Polar residues" evidence="17">
    <location>
        <begin position="331"/>
        <end position="340"/>
    </location>
</feature>
<evidence type="ECO:0000256" key="1">
    <source>
        <dbReference type="ARBA" id="ARBA00004123"/>
    </source>
</evidence>
<evidence type="ECO:0000256" key="5">
    <source>
        <dbReference type="ARBA" id="ARBA00022664"/>
    </source>
</evidence>
<dbReference type="Gene3D" id="4.10.1000.10">
    <property type="entry name" value="Zinc finger, CCCH-type"/>
    <property type="match status" value="1"/>
</dbReference>
<dbReference type="GO" id="GO:0036002">
    <property type="term" value="F:pre-mRNA binding"/>
    <property type="evidence" value="ECO:0007669"/>
    <property type="project" value="TreeGrafter"/>
</dbReference>
<feature type="compositionally biased region" description="Basic and acidic residues" evidence="17">
    <location>
        <begin position="245"/>
        <end position="255"/>
    </location>
</feature>
<dbReference type="OrthoDB" id="10251848at2759"/>
<keyword evidence="11" id="KW-0508">mRNA splicing</keyword>
<keyword evidence="9 16" id="KW-0862">Zinc</keyword>
<organism evidence="20 21">
    <name type="scientific">Candidozyma pseudohaemuli</name>
    <dbReference type="NCBI Taxonomy" id="418784"/>
    <lineage>
        <taxon>Eukaryota</taxon>
        <taxon>Fungi</taxon>
        <taxon>Dikarya</taxon>
        <taxon>Ascomycota</taxon>
        <taxon>Saccharomycotina</taxon>
        <taxon>Pichiomycetes</taxon>
        <taxon>Metschnikowiaceae</taxon>
        <taxon>Candidozyma</taxon>
    </lineage>
</organism>
<feature type="compositionally biased region" description="Acidic residues" evidence="17">
    <location>
        <begin position="256"/>
        <end position="267"/>
    </location>
</feature>
<dbReference type="InterPro" id="IPR032297">
    <property type="entry name" value="Torus"/>
</dbReference>
<evidence type="ECO:0000259" key="19">
    <source>
        <dbReference type="PROSITE" id="PS50103"/>
    </source>
</evidence>
<dbReference type="GO" id="GO:0071006">
    <property type="term" value="C:U2-type catalytic step 1 spliceosome"/>
    <property type="evidence" value="ECO:0007669"/>
    <property type="project" value="TreeGrafter"/>
</dbReference>
<evidence type="ECO:0000313" key="20">
    <source>
        <dbReference type="EMBL" id="PSK36488.1"/>
    </source>
</evidence>
<reference evidence="20 21" key="1">
    <citation type="submission" date="2018-03" db="EMBL/GenBank/DDBJ databases">
        <title>Candida pseudohaemulonii genome assembly and annotation.</title>
        <authorList>
            <person name="Munoz J.F."/>
            <person name="Gade L.G."/>
            <person name="Chow N.A."/>
            <person name="Litvintseva A.P."/>
            <person name="Loparev V.N."/>
            <person name="Cuomo C.A."/>
        </authorList>
    </citation>
    <scope>NUCLEOTIDE SEQUENCE [LARGE SCALE GENOMIC DNA]</scope>
    <source>
        <strain evidence="20 21">B12108</strain>
    </source>
</reference>
<keyword evidence="10 15" id="KW-0694">RNA-binding</keyword>
<dbReference type="SUPFAM" id="SSF54928">
    <property type="entry name" value="RNA-binding domain, RBD"/>
    <property type="match status" value="1"/>
</dbReference>
<keyword evidence="5" id="KW-0507">mRNA processing</keyword>
<comment type="similarity">
    <text evidence="2">Belongs to the RRM CWC2 family.</text>
</comment>